<feature type="domain" description="AB hydrolase-1" evidence="1">
    <location>
        <begin position="149"/>
        <end position="286"/>
    </location>
</feature>
<dbReference type="GO" id="GO:0006660">
    <property type="term" value="P:phosphatidylserine catabolic process"/>
    <property type="evidence" value="ECO:0007669"/>
    <property type="project" value="TreeGrafter"/>
</dbReference>
<evidence type="ECO:0000259" key="1">
    <source>
        <dbReference type="Pfam" id="PF00561"/>
    </source>
</evidence>
<gene>
    <name evidence="2" type="ORF">NTEN_LOCUS17017</name>
</gene>
<evidence type="ECO:0000313" key="2">
    <source>
        <dbReference type="EMBL" id="CAB0012254.1"/>
    </source>
</evidence>
<organism evidence="2 3">
    <name type="scientific">Nesidiocoris tenuis</name>
    <dbReference type="NCBI Taxonomy" id="355587"/>
    <lineage>
        <taxon>Eukaryota</taxon>
        <taxon>Metazoa</taxon>
        <taxon>Ecdysozoa</taxon>
        <taxon>Arthropoda</taxon>
        <taxon>Hexapoda</taxon>
        <taxon>Insecta</taxon>
        <taxon>Pterygota</taxon>
        <taxon>Neoptera</taxon>
        <taxon>Paraneoptera</taxon>
        <taxon>Hemiptera</taxon>
        <taxon>Heteroptera</taxon>
        <taxon>Panheteroptera</taxon>
        <taxon>Cimicomorpha</taxon>
        <taxon>Miridae</taxon>
        <taxon>Dicyphina</taxon>
        <taxon>Nesidiocoris</taxon>
    </lineage>
</organism>
<dbReference type="GO" id="GO:0004620">
    <property type="term" value="F:phospholipase activity"/>
    <property type="evidence" value="ECO:0007669"/>
    <property type="project" value="TreeGrafter"/>
</dbReference>
<proteinExistence type="predicted"/>
<reference evidence="2 3" key="1">
    <citation type="submission" date="2020-02" db="EMBL/GenBank/DDBJ databases">
        <authorList>
            <person name="Ferguson B K."/>
        </authorList>
    </citation>
    <scope>NUCLEOTIDE SEQUENCE [LARGE SCALE GENOMIC DNA]</scope>
</reference>
<dbReference type="OrthoDB" id="6412627at2759"/>
<dbReference type="Pfam" id="PF00561">
    <property type="entry name" value="Abhydrolase_1"/>
    <property type="match status" value="1"/>
</dbReference>
<dbReference type="InterPro" id="IPR029058">
    <property type="entry name" value="AB_hydrolase_fold"/>
</dbReference>
<dbReference type="Gene3D" id="3.40.50.1820">
    <property type="entry name" value="alpha/beta hydrolase"/>
    <property type="match status" value="1"/>
</dbReference>
<dbReference type="Proteomes" id="UP000479000">
    <property type="component" value="Unassembled WGS sequence"/>
</dbReference>
<dbReference type="GO" id="GO:0012505">
    <property type="term" value="C:endomembrane system"/>
    <property type="evidence" value="ECO:0007669"/>
    <property type="project" value="TreeGrafter"/>
</dbReference>
<dbReference type="SUPFAM" id="SSF53474">
    <property type="entry name" value="alpha/beta-Hydrolases"/>
    <property type="match status" value="1"/>
</dbReference>
<protein>
    <recommendedName>
        <fullName evidence="1">AB hydrolase-1 domain-containing protein</fullName>
    </recommendedName>
</protein>
<dbReference type="AlphaFoldDB" id="A0A6H5H7T7"/>
<dbReference type="GO" id="GO:0047372">
    <property type="term" value="F:monoacylglycerol lipase activity"/>
    <property type="evidence" value="ECO:0007669"/>
    <property type="project" value="TreeGrafter"/>
</dbReference>
<dbReference type="InterPro" id="IPR000073">
    <property type="entry name" value="AB_hydrolase_1"/>
</dbReference>
<dbReference type="GO" id="GO:0052651">
    <property type="term" value="P:monoacylglycerol catabolic process"/>
    <property type="evidence" value="ECO:0007669"/>
    <property type="project" value="TreeGrafter"/>
</dbReference>
<accession>A0A6H5H7T7</accession>
<keyword evidence="3" id="KW-1185">Reference proteome</keyword>
<dbReference type="EMBL" id="CADCXU010025143">
    <property type="protein sequence ID" value="CAB0012254.1"/>
    <property type="molecule type" value="Genomic_DNA"/>
</dbReference>
<name>A0A6H5H7T7_9HEMI</name>
<dbReference type="PANTHER" id="PTHR12277">
    <property type="entry name" value="ALPHA/BETA HYDROLASE DOMAIN-CONTAINING PROTEIN"/>
    <property type="match status" value="1"/>
</dbReference>
<evidence type="ECO:0000313" key="3">
    <source>
        <dbReference type="Proteomes" id="UP000479000"/>
    </source>
</evidence>
<dbReference type="PANTHER" id="PTHR12277:SF72">
    <property type="entry name" value="BAT5L PROTEIN"/>
    <property type="match status" value="1"/>
</dbReference>
<sequence length="378" mass="43044">MGLFQERKGRHEVKRFLVEEMRILGFFFGGHSDRRKKQSCSWTNPDSQVSWRSLVSSLVGSPCSIVGFLVMHTFGIRLLYPGSMSVLNFILRQAQMEGRINLIEKLGGERFKLKTVDRNYIDSMFVDRRKTNSSKGRILVVCSEGNAAFYENGIMSTAIDAGYSVLGWNHPGFGSSTGMPYLEQEQNAMETVMQFAIKDLKFAPDHIILFGWSIGGYSTAWAASLYPDVKEVIVDATFDDVLPLARNQMPDFLDSIVRTTIRCYADLNVTRLLAEYPGPIRMVRRSEDEIISIEPGNVSTNRGNFLLLKLLKKRYPTLFNPVSEGALQNWLDTKGPQRGRISCFHFFVVIFQRIRIQWTAMGRILRSFFAQEPFDAPK</sequence>